<evidence type="ECO:0000313" key="2">
    <source>
        <dbReference type="EMBL" id="RSM69848.1"/>
    </source>
</evidence>
<name>A0A428YNM8_KIBAR</name>
<dbReference type="EMBL" id="QHKI01000069">
    <property type="protein sequence ID" value="RSM69848.1"/>
    <property type="molecule type" value="Genomic_DNA"/>
</dbReference>
<reference evidence="2 3" key="1">
    <citation type="submission" date="2018-05" db="EMBL/GenBank/DDBJ databases">
        <title>Evolution of GPA BGCs.</title>
        <authorList>
            <person name="Waglechner N."/>
            <person name="Wright G.D."/>
        </authorList>
    </citation>
    <scope>NUCLEOTIDE SEQUENCE [LARGE SCALE GENOMIC DNA]</scope>
    <source>
        <strain evidence="2 3">A82846</strain>
    </source>
</reference>
<dbReference type="OrthoDB" id="9800236at2"/>
<accession>A0A428YNM8</accession>
<dbReference type="InterPro" id="IPR047140">
    <property type="entry name" value="LabA"/>
</dbReference>
<protein>
    <submittedName>
        <fullName evidence="2">NYN domain-containing protein</fullName>
    </submittedName>
</protein>
<organism evidence="2 3">
    <name type="scientific">Kibdelosporangium aridum</name>
    <dbReference type="NCBI Taxonomy" id="2030"/>
    <lineage>
        <taxon>Bacteria</taxon>
        <taxon>Bacillati</taxon>
        <taxon>Actinomycetota</taxon>
        <taxon>Actinomycetes</taxon>
        <taxon>Pseudonocardiales</taxon>
        <taxon>Pseudonocardiaceae</taxon>
        <taxon>Kibdelosporangium</taxon>
    </lineage>
</organism>
<evidence type="ECO:0000259" key="1">
    <source>
        <dbReference type="Pfam" id="PF01936"/>
    </source>
</evidence>
<comment type="caution">
    <text evidence="2">The sequence shown here is derived from an EMBL/GenBank/DDBJ whole genome shotgun (WGS) entry which is preliminary data.</text>
</comment>
<dbReference type="GO" id="GO:0004540">
    <property type="term" value="F:RNA nuclease activity"/>
    <property type="evidence" value="ECO:0007669"/>
    <property type="project" value="InterPro"/>
</dbReference>
<dbReference type="Gene3D" id="3.40.50.1010">
    <property type="entry name" value="5'-nuclease"/>
    <property type="match status" value="1"/>
</dbReference>
<proteinExistence type="predicted"/>
<dbReference type="AlphaFoldDB" id="A0A428YNM8"/>
<dbReference type="PANTHER" id="PTHR35458:SF8">
    <property type="entry name" value="SLR0650 PROTEIN"/>
    <property type="match status" value="1"/>
</dbReference>
<dbReference type="InterPro" id="IPR021139">
    <property type="entry name" value="NYN"/>
</dbReference>
<sequence>MAFFWSARAPLHGHSVEWPRAILRMALSVFRGALYVDRSVIMVDAGYLYAAGGQLCCGTRSRAEIVLDARSFIGTLASRARHGLALQVLRTYWYDAARDGIRTEEQQTIAELSDVKLRLGRLNGQNQQKGVDALIYRDMITLAQHRAVTDIVLVSGDEDLHEGVRTVQDYGVRVVLVGIESVSGFNQSRELVYEADRLWTLSANDLSRVFHRRGVCESVDRAAEGGVSAGSVSHRATQAAVAFATQWRDHADDNELTELLSDRPRIPRPLDIELLTAVESAIGQRLRNNEQLKRNVRAAWWGVIGGGSQPTA</sequence>
<feature type="domain" description="NYN" evidence="1">
    <location>
        <begin position="41"/>
        <end position="198"/>
    </location>
</feature>
<dbReference type="PANTHER" id="PTHR35458">
    <property type="entry name" value="SLR0755 PROTEIN"/>
    <property type="match status" value="1"/>
</dbReference>
<evidence type="ECO:0000313" key="3">
    <source>
        <dbReference type="Proteomes" id="UP000287547"/>
    </source>
</evidence>
<dbReference type="Proteomes" id="UP000287547">
    <property type="component" value="Unassembled WGS sequence"/>
</dbReference>
<gene>
    <name evidence="2" type="ORF">DMH04_45730</name>
</gene>
<dbReference type="Pfam" id="PF01936">
    <property type="entry name" value="NYN"/>
    <property type="match status" value="1"/>
</dbReference>